<evidence type="ECO:0008006" key="3">
    <source>
        <dbReference type="Google" id="ProtNLM"/>
    </source>
</evidence>
<comment type="caution">
    <text evidence="1">The sequence shown here is derived from an EMBL/GenBank/DDBJ whole genome shotgun (WGS) entry which is preliminary data.</text>
</comment>
<dbReference type="AlphaFoldDB" id="A0A1C0AKE6"/>
<accession>A0A1C0AKE6</accession>
<dbReference type="InterPro" id="IPR025447">
    <property type="entry name" value="DUF4192"/>
</dbReference>
<reference evidence="2" key="1">
    <citation type="submission" date="2016-07" db="EMBL/GenBank/DDBJ databases">
        <authorList>
            <person name="Florea S."/>
            <person name="Webb J.S."/>
            <person name="Jaromczyk J."/>
            <person name="Schardl C.L."/>
        </authorList>
    </citation>
    <scope>NUCLEOTIDE SEQUENCE [LARGE SCALE GENOMIC DNA]</scope>
    <source>
        <strain evidence="2">IPBSL-7</strain>
    </source>
</reference>
<evidence type="ECO:0000313" key="1">
    <source>
        <dbReference type="EMBL" id="OCL33040.1"/>
    </source>
</evidence>
<keyword evidence="2" id="KW-1185">Reference proteome</keyword>
<organism evidence="1 2">
    <name type="scientific">Tessaracoccus lapidicaptus</name>
    <dbReference type="NCBI Taxonomy" id="1427523"/>
    <lineage>
        <taxon>Bacteria</taxon>
        <taxon>Bacillati</taxon>
        <taxon>Actinomycetota</taxon>
        <taxon>Actinomycetes</taxon>
        <taxon>Propionibacteriales</taxon>
        <taxon>Propionibacteriaceae</taxon>
        <taxon>Tessaracoccus</taxon>
    </lineage>
</organism>
<evidence type="ECO:0000313" key="2">
    <source>
        <dbReference type="Proteomes" id="UP000093501"/>
    </source>
</evidence>
<dbReference type="Proteomes" id="UP000093501">
    <property type="component" value="Unassembled WGS sequence"/>
</dbReference>
<sequence length="293" mass="31033">MIRGSSRADLLAMPAVLLGFHPTDSCVVLGFEGSMVAFCARLDLDWFVTHFDQVADQIVSASSQVPGCRFALIGFGDPDLASLSVVEMAGVVGESRTVDLLVTDGRTYWSLVDGLEPQEFTFDTSSVAAQAVYEGVCISADRAGAVAPVETSDPAPEELVTSSRAVVASMSDQETMELLADLVSSAEALPAARALLLAVLVEDEDRMAAVLTQLTRATSEVAWINLAAARRVAPPESEANVLALLGMASWLSGHGAAHTSCLEQLQRIAPGHAVGSLVEMVHRDGIPPRRWDE</sequence>
<dbReference type="EMBL" id="MBQD01000023">
    <property type="protein sequence ID" value="OCL33040.1"/>
    <property type="molecule type" value="Genomic_DNA"/>
</dbReference>
<name>A0A1C0AKE6_9ACTN</name>
<dbReference type="Pfam" id="PF13830">
    <property type="entry name" value="DUF4192"/>
    <property type="match status" value="1"/>
</dbReference>
<proteinExistence type="predicted"/>
<protein>
    <recommendedName>
        <fullName evidence="3">DUF4192 domain-containing protein</fullName>
    </recommendedName>
</protein>
<gene>
    <name evidence="1" type="ORF">BCR15_07115</name>
</gene>